<dbReference type="InterPro" id="IPR003283">
    <property type="entry name" value="T3SS_OMP_SpaO"/>
</dbReference>
<organism evidence="5 6">
    <name type="scientific">Arsenophonus apicola</name>
    <dbReference type="NCBI Taxonomy" id="2879119"/>
    <lineage>
        <taxon>Bacteria</taxon>
        <taxon>Pseudomonadati</taxon>
        <taxon>Pseudomonadota</taxon>
        <taxon>Gammaproteobacteria</taxon>
        <taxon>Enterobacterales</taxon>
        <taxon>Morganellaceae</taxon>
        <taxon>Arsenophonus</taxon>
    </lineage>
</organism>
<dbReference type="InterPro" id="IPR036429">
    <property type="entry name" value="SpoA-like_sf"/>
</dbReference>
<dbReference type="EMBL" id="CP123759">
    <property type="protein sequence ID" value="WGO84322.1"/>
    <property type="molecule type" value="Genomic_DNA"/>
</dbReference>
<name>A0ABY8P518_9GAMM</name>
<evidence type="ECO:0000313" key="5">
    <source>
        <dbReference type="EMBL" id="WGO84322.1"/>
    </source>
</evidence>
<proteinExistence type="inferred from homology"/>
<dbReference type="Pfam" id="PF01052">
    <property type="entry name" value="FliMN_C"/>
    <property type="match status" value="1"/>
</dbReference>
<dbReference type="InterPro" id="IPR013385">
    <property type="entry name" value="T3SS_SpaO/YscQ/SpaO"/>
</dbReference>
<feature type="region of interest" description="Disordered" evidence="3">
    <location>
        <begin position="312"/>
        <end position="331"/>
    </location>
</feature>
<dbReference type="PRINTS" id="PR01339">
    <property type="entry name" value="TYPE3OMOPROT"/>
</dbReference>
<feature type="domain" description="Flagellar motor switch protein FliN-like C-terminal" evidence="4">
    <location>
        <begin position="232"/>
        <end position="301"/>
    </location>
</feature>
<evidence type="ECO:0000256" key="1">
    <source>
        <dbReference type="ARBA" id="ARBA00009226"/>
    </source>
</evidence>
<dbReference type="Gene3D" id="2.30.330.10">
    <property type="entry name" value="SpoA-like"/>
    <property type="match status" value="1"/>
</dbReference>
<dbReference type="PANTHER" id="PTHR30034:SF6">
    <property type="entry name" value="YOP PROTEINS TRANSLOCATION PROTEIN Q"/>
    <property type="match status" value="1"/>
</dbReference>
<dbReference type="PANTHER" id="PTHR30034">
    <property type="entry name" value="FLAGELLAR MOTOR SWITCH PROTEIN FLIM"/>
    <property type="match status" value="1"/>
</dbReference>
<dbReference type="RefSeq" id="WP_280939346.1">
    <property type="nucleotide sequence ID" value="NZ_CP123759.1"/>
</dbReference>
<evidence type="ECO:0000256" key="3">
    <source>
        <dbReference type="SAM" id="MobiDB-lite"/>
    </source>
</evidence>
<comment type="similarity">
    <text evidence="1">Belongs to the FliN/MopA/SpaO family.</text>
</comment>
<dbReference type="SUPFAM" id="SSF101801">
    <property type="entry name" value="Surface presentation of antigens (SPOA)"/>
    <property type="match status" value="1"/>
</dbReference>
<gene>
    <name evidence="5" type="primary">sctQ</name>
    <name evidence="5" type="ORF">QG404_05375</name>
</gene>
<reference evidence="5 6" key="1">
    <citation type="submission" date="2023-04" db="EMBL/GenBank/DDBJ databases">
        <title>Genome dynamics across the evolutionary transition to endosymbiosis.</title>
        <authorList>
            <person name="Siozios S."/>
            <person name="Nadal-Jimenez P."/>
            <person name="Azagi T."/>
            <person name="Sprong H."/>
            <person name="Frost C.L."/>
            <person name="Parratt S.R."/>
            <person name="Taylor G."/>
            <person name="Brettell L."/>
            <person name="Lew K.C."/>
            <person name="Croft L."/>
            <person name="King K.C."/>
            <person name="Brockhurst M.A."/>
            <person name="Hypsa V."/>
            <person name="Novakova E."/>
            <person name="Darby A.C."/>
            <person name="Hurst G.D.D."/>
        </authorList>
    </citation>
    <scope>NUCLEOTIDE SEQUENCE [LARGE SCALE GENOMIC DNA]</scope>
    <source>
        <strain evidence="6">aApi_AU</strain>
    </source>
</reference>
<dbReference type="InterPro" id="IPR001543">
    <property type="entry name" value="FliN-like_C"/>
</dbReference>
<dbReference type="Proteomes" id="UP001231859">
    <property type="component" value="Chromosome"/>
</dbReference>
<keyword evidence="6" id="KW-1185">Reference proteome</keyword>
<evidence type="ECO:0000259" key="4">
    <source>
        <dbReference type="Pfam" id="PF01052"/>
    </source>
</evidence>
<keyword evidence="2" id="KW-0843">Virulence</keyword>
<dbReference type="NCBIfam" id="TIGR02551">
    <property type="entry name" value="SpaO_YscQ"/>
    <property type="match status" value="1"/>
</dbReference>
<accession>A0ABY8P518</accession>
<sequence length="331" mass="37905">MRTPTLPTISEQEFQLRKCFMQYRHHFQFAEQLLTLTLEQADANYNLKLTILLKNTTVIAYCNQSLLTNWLSEALDSADFSYLPLELQLSLLKEHGKFFPSLQWLNIESLHITETKLGIKGHFNMAGKSLSLWFPQIEAIQRLLPKRRKAEKYPLVVSLSICMVPIYLTINTLNTLEIGDILLQPHYLKRQQQQLAYIEHLPWAWVSLSSHQLELINMYSETDNLANQSLTNLEEIQIPIRFEVGRQYIELQALTHLSEGSLIDLAVPVNGDVRIIANQQPLGKGQLVEIQGRLGIKVVELFAKKTEPLFAPSEELSPLTNPSDENEELSS</sequence>
<evidence type="ECO:0000256" key="2">
    <source>
        <dbReference type="ARBA" id="ARBA00023026"/>
    </source>
</evidence>
<evidence type="ECO:0000313" key="6">
    <source>
        <dbReference type="Proteomes" id="UP001231859"/>
    </source>
</evidence>
<protein>
    <submittedName>
        <fullName evidence="5">Type III secretion system cytoplasmic ring protein SctQ</fullName>
    </submittedName>
</protein>